<dbReference type="InterPro" id="IPR016181">
    <property type="entry name" value="Acyl_CoA_acyltransferase"/>
</dbReference>
<sequence length="346" mass="42080">MKFEWITNWDEVWNDNFIHQWNEWMDKSKTAHVFFNPDVAKVWVDTFMPIRDIKPMFCIAKYNNTTIFLPLILWRKNWKNAFIKSIIPLGYSDYDYHDPIIIGDEINMNLFWEKLIDNIYKNFSYDEFFIDGIYNNNLIDKNVFFKSDIAPYIDLRCFNTFDDFLMSLKSKARNDYKRQLKRLSEIGNIEYKVFLLEEKTEAINELNDMLYFHSKRWPNAYKAPYYHFNLINNLLDKNLLHFSTLKLNNTTISWNLSFKYKKKFYFYMPAYNEKYNKYSPGKLIMFLSLKDSIEKNFLIYDLLKGAENYKKQLPVIENDLFNLYIKNTNLLSIFKFKINSFKRLIK</sequence>
<dbReference type="Gene3D" id="3.40.630.30">
    <property type="match status" value="1"/>
</dbReference>
<evidence type="ECO:0000313" key="2">
    <source>
        <dbReference type="EMBL" id="QCT93959.1"/>
    </source>
</evidence>
<dbReference type="EMBL" id="CP040463">
    <property type="protein sequence ID" value="QCT93959.1"/>
    <property type="molecule type" value="Genomic_DNA"/>
</dbReference>
<dbReference type="RefSeq" id="WP_138322912.1">
    <property type="nucleotide sequence ID" value="NZ_CP040463.1"/>
</dbReference>
<name>A0ABX5V8L8_9BACT</name>
<dbReference type="Pfam" id="PF13480">
    <property type="entry name" value="Acetyltransf_6"/>
    <property type="match status" value="1"/>
</dbReference>
<evidence type="ECO:0000259" key="1">
    <source>
        <dbReference type="Pfam" id="PF13480"/>
    </source>
</evidence>
<proteinExistence type="predicted"/>
<evidence type="ECO:0000313" key="3">
    <source>
        <dbReference type="Proteomes" id="UP000306825"/>
    </source>
</evidence>
<feature type="domain" description="BioF2-like acetyltransferase" evidence="1">
    <location>
        <begin position="170"/>
        <end position="311"/>
    </location>
</feature>
<reference evidence="2 3" key="1">
    <citation type="submission" date="2019-05" db="EMBL/GenBank/DDBJ databases">
        <title>A comparative analysis of the Nautiliaceae.</title>
        <authorList>
            <person name="Grosche A."/>
            <person name="Smedile F."/>
            <person name="Vetriani C."/>
        </authorList>
    </citation>
    <scope>NUCLEOTIDE SEQUENCE [LARGE SCALE GENOMIC DNA]</scope>
    <source>
        <strain evidence="2 3">TB-2</strain>
    </source>
</reference>
<keyword evidence="3" id="KW-1185">Reference proteome</keyword>
<protein>
    <submittedName>
        <fullName evidence="2">GNAT family N-acetyltransferase</fullName>
    </submittedName>
</protein>
<gene>
    <name evidence="2" type="ORF">FE773_01815</name>
</gene>
<dbReference type="Proteomes" id="UP000306825">
    <property type="component" value="Chromosome"/>
</dbReference>
<dbReference type="InterPro" id="IPR038740">
    <property type="entry name" value="BioF2-like_GNAT_dom"/>
</dbReference>
<accession>A0ABX5V8L8</accession>
<organism evidence="2 3">
    <name type="scientific">Caminibacter mediatlanticus TB-2</name>
    <dbReference type="NCBI Taxonomy" id="391592"/>
    <lineage>
        <taxon>Bacteria</taxon>
        <taxon>Pseudomonadati</taxon>
        <taxon>Campylobacterota</taxon>
        <taxon>Epsilonproteobacteria</taxon>
        <taxon>Nautiliales</taxon>
        <taxon>Nautiliaceae</taxon>
        <taxon>Caminibacter</taxon>
    </lineage>
</organism>
<dbReference type="SUPFAM" id="SSF55729">
    <property type="entry name" value="Acyl-CoA N-acyltransferases (Nat)"/>
    <property type="match status" value="1"/>
</dbReference>